<dbReference type="Proteomes" id="UP000499080">
    <property type="component" value="Unassembled WGS sequence"/>
</dbReference>
<gene>
    <name evidence="2" type="ORF">AVEN_114014_1</name>
</gene>
<comment type="caution">
    <text evidence="2">The sequence shown here is derived from an EMBL/GenBank/DDBJ whole genome shotgun (WGS) entry which is preliminary data.</text>
</comment>
<keyword evidence="3" id="KW-1185">Reference proteome</keyword>
<feature type="compositionally biased region" description="Pro residues" evidence="1">
    <location>
        <begin position="1"/>
        <end position="10"/>
    </location>
</feature>
<dbReference type="EMBL" id="BGPR01178655">
    <property type="protein sequence ID" value="GBM55323.1"/>
    <property type="molecule type" value="Genomic_DNA"/>
</dbReference>
<sequence>VSPQPPPDPNPRFATGPVSMLGNYGNPNYNGV</sequence>
<evidence type="ECO:0000256" key="1">
    <source>
        <dbReference type="SAM" id="MobiDB-lite"/>
    </source>
</evidence>
<protein>
    <submittedName>
        <fullName evidence="2">Uncharacterized protein</fullName>
    </submittedName>
</protein>
<dbReference type="AlphaFoldDB" id="A0A4Y2GP09"/>
<feature type="non-terminal residue" evidence="2">
    <location>
        <position position="1"/>
    </location>
</feature>
<accession>A0A4Y2GP09</accession>
<evidence type="ECO:0000313" key="3">
    <source>
        <dbReference type="Proteomes" id="UP000499080"/>
    </source>
</evidence>
<reference evidence="2 3" key="1">
    <citation type="journal article" date="2019" name="Sci. Rep.">
        <title>Orb-weaving spider Araneus ventricosus genome elucidates the spidroin gene catalogue.</title>
        <authorList>
            <person name="Kono N."/>
            <person name="Nakamura H."/>
            <person name="Ohtoshi R."/>
            <person name="Moran D.A.P."/>
            <person name="Shinohara A."/>
            <person name="Yoshida Y."/>
            <person name="Fujiwara M."/>
            <person name="Mori M."/>
            <person name="Tomita M."/>
            <person name="Arakawa K."/>
        </authorList>
    </citation>
    <scope>NUCLEOTIDE SEQUENCE [LARGE SCALE GENOMIC DNA]</scope>
</reference>
<name>A0A4Y2GP09_ARAVE</name>
<organism evidence="2 3">
    <name type="scientific">Araneus ventricosus</name>
    <name type="common">Orbweaver spider</name>
    <name type="synonym">Epeira ventricosa</name>
    <dbReference type="NCBI Taxonomy" id="182803"/>
    <lineage>
        <taxon>Eukaryota</taxon>
        <taxon>Metazoa</taxon>
        <taxon>Ecdysozoa</taxon>
        <taxon>Arthropoda</taxon>
        <taxon>Chelicerata</taxon>
        <taxon>Arachnida</taxon>
        <taxon>Araneae</taxon>
        <taxon>Araneomorphae</taxon>
        <taxon>Entelegynae</taxon>
        <taxon>Araneoidea</taxon>
        <taxon>Araneidae</taxon>
        <taxon>Araneus</taxon>
    </lineage>
</organism>
<evidence type="ECO:0000313" key="2">
    <source>
        <dbReference type="EMBL" id="GBM55323.1"/>
    </source>
</evidence>
<proteinExistence type="predicted"/>
<feature type="region of interest" description="Disordered" evidence="1">
    <location>
        <begin position="1"/>
        <end position="32"/>
    </location>
</feature>